<gene>
    <name evidence="2" type="ORF">THASP1DRAFT_17609</name>
</gene>
<evidence type="ECO:0000313" key="2">
    <source>
        <dbReference type="EMBL" id="RKP07066.1"/>
    </source>
</evidence>
<dbReference type="Pfam" id="PF07500">
    <property type="entry name" value="TFIIS_M"/>
    <property type="match status" value="1"/>
</dbReference>
<dbReference type="InterPro" id="IPR003618">
    <property type="entry name" value="TFIIS_cen_dom"/>
</dbReference>
<keyword evidence="2" id="KW-0251">Elongation factor</keyword>
<feature type="non-terminal residue" evidence="2">
    <location>
        <position position="120"/>
    </location>
</feature>
<dbReference type="GO" id="GO:0005634">
    <property type="term" value="C:nucleus"/>
    <property type="evidence" value="ECO:0007669"/>
    <property type="project" value="TreeGrafter"/>
</dbReference>
<dbReference type="GO" id="GO:0000977">
    <property type="term" value="F:RNA polymerase II transcription regulatory region sequence-specific DNA binding"/>
    <property type="evidence" value="ECO:0007669"/>
    <property type="project" value="TreeGrafter"/>
</dbReference>
<keyword evidence="3" id="KW-1185">Reference proteome</keyword>
<dbReference type="GO" id="GO:0031564">
    <property type="term" value="P:transcription antitermination"/>
    <property type="evidence" value="ECO:0007669"/>
    <property type="project" value="TreeGrafter"/>
</dbReference>
<sequence length="120" mass="13798">MSILTDAGERRKADVSNVTEEDLRAHAQDIEEELFLHLSVRDGRSGTRRCGTEYKSKFRSLMFNLNDKKNDSLRFRVLAGQVTPRVLVRMSNEDMANEELRTIAEDVRKRSIRDSVIADV</sequence>
<evidence type="ECO:0000313" key="3">
    <source>
        <dbReference type="Proteomes" id="UP000271241"/>
    </source>
</evidence>
<dbReference type="AlphaFoldDB" id="A0A4P9XMH4"/>
<dbReference type="Gene3D" id="1.10.472.30">
    <property type="entry name" value="Transcription elongation factor S-II, central domain"/>
    <property type="match status" value="1"/>
</dbReference>
<reference evidence="3" key="1">
    <citation type="journal article" date="2018" name="Nat. Microbiol.">
        <title>Leveraging single-cell genomics to expand the fungal tree of life.</title>
        <authorList>
            <person name="Ahrendt S.R."/>
            <person name="Quandt C.A."/>
            <person name="Ciobanu D."/>
            <person name="Clum A."/>
            <person name="Salamov A."/>
            <person name="Andreopoulos B."/>
            <person name="Cheng J.F."/>
            <person name="Woyke T."/>
            <person name="Pelin A."/>
            <person name="Henrissat B."/>
            <person name="Reynolds N.K."/>
            <person name="Benny G.L."/>
            <person name="Smith M.E."/>
            <person name="James T.Y."/>
            <person name="Grigoriev I.V."/>
        </authorList>
    </citation>
    <scope>NUCLEOTIDE SEQUENCE [LARGE SCALE GENOMIC DNA]</scope>
    <source>
        <strain evidence="3">RSA 1356</strain>
    </source>
</reference>
<dbReference type="PANTHER" id="PTHR11477">
    <property type="entry name" value="TRANSCRIPTION FACTOR S-II ZINC FINGER DOMAIN-CONTAINING PROTEIN"/>
    <property type="match status" value="1"/>
</dbReference>
<dbReference type="GO" id="GO:0003746">
    <property type="term" value="F:translation elongation factor activity"/>
    <property type="evidence" value="ECO:0007669"/>
    <property type="project" value="UniProtKB-KW"/>
</dbReference>
<dbReference type="GO" id="GO:0006362">
    <property type="term" value="P:transcription elongation by RNA polymerase I"/>
    <property type="evidence" value="ECO:0007669"/>
    <property type="project" value="TreeGrafter"/>
</dbReference>
<evidence type="ECO:0000259" key="1">
    <source>
        <dbReference type="PROSITE" id="PS51321"/>
    </source>
</evidence>
<dbReference type="OrthoDB" id="419537at2759"/>
<dbReference type="GO" id="GO:0031440">
    <property type="term" value="P:regulation of mRNA 3'-end processing"/>
    <property type="evidence" value="ECO:0007669"/>
    <property type="project" value="TreeGrafter"/>
</dbReference>
<dbReference type="GO" id="GO:0006368">
    <property type="term" value="P:transcription elongation by RNA polymerase II"/>
    <property type="evidence" value="ECO:0007669"/>
    <property type="project" value="TreeGrafter"/>
</dbReference>
<protein>
    <submittedName>
        <fullName evidence="2">Transcription elongation factor S-II</fullName>
    </submittedName>
</protein>
<dbReference type="SMART" id="SM00510">
    <property type="entry name" value="TFS2M"/>
    <property type="match status" value="1"/>
</dbReference>
<dbReference type="GO" id="GO:0001139">
    <property type="term" value="F:RNA polymerase II complex recruiting activity"/>
    <property type="evidence" value="ECO:0007669"/>
    <property type="project" value="TreeGrafter"/>
</dbReference>
<proteinExistence type="predicted"/>
<accession>A0A4P9XMH4</accession>
<organism evidence="2 3">
    <name type="scientific">Thamnocephalis sphaerospora</name>
    <dbReference type="NCBI Taxonomy" id="78915"/>
    <lineage>
        <taxon>Eukaryota</taxon>
        <taxon>Fungi</taxon>
        <taxon>Fungi incertae sedis</taxon>
        <taxon>Zoopagomycota</taxon>
        <taxon>Zoopagomycotina</taxon>
        <taxon>Zoopagomycetes</taxon>
        <taxon>Zoopagales</taxon>
        <taxon>Sigmoideomycetaceae</taxon>
        <taxon>Thamnocephalis</taxon>
    </lineage>
</organism>
<keyword evidence="2" id="KW-0648">Protein biosynthesis</keyword>
<name>A0A4P9XMH4_9FUNG</name>
<dbReference type="PROSITE" id="PS51321">
    <property type="entry name" value="TFIIS_CENTRAL"/>
    <property type="match status" value="1"/>
</dbReference>
<feature type="domain" description="TFIIS central" evidence="1">
    <location>
        <begin position="1"/>
        <end position="120"/>
    </location>
</feature>
<dbReference type="STRING" id="78915.A0A4P9XMH4"/>
<dbReference type="Proteomes" id="UP000271241">
    <property type="component" value="Unassembled WGS sequence"/>
</dbReference>
<dbReference type="PANTHER" id="PTHR11477:SF11">
    <property type="entry name" value="TRANSCRIPTION FACTOR BYE1"/>
    <property type="match status" value="1"/>
</dbReference>
<dbReference type="SUPFAM" id="SSF46942">
    <property type="entry name" value="Elongation factor TFIIS domain 2"/>
    <property type="match status" value="1"/>
</dbReference>
<dbReference type="InterPro" id="IPR036575">
    <property type="entry name" value="TFIIS_cen_dom_sf"/>
</dbReference>
<dbReference type="EMBL" id="KZ992772">
    <property type="protein sequence ID" value="RKP07066.1"/>
    <property type="molecule type" value="Genomic_DNA"/>
</dbReference>